<proteinExistence type="predicted"/>
<reference evidence="1 2" key="1">
    <citation type="submission" date="2019-03" db="EMBL/GenBank/DDBJ databases">
        <title>Genomic Encyclopedia of Type Strains, Phase IV (KMG-IV): sequencing the most valuable type-strain genomes for metagenomic binning, comparative biology and taxonomic classification.</title>
        <authorList>
            <person name="Goeker M."/>
        </authorList>
    </citation>
    <scope>NUCLEOTIDE SEQUENCE [LARGE SCALE GENOMIC DNA]</scope>
    <source>
        <strain evidence="1 2">DSM 102940</strain>
    </source>
</reference>
<accession>A0A4R2KN43</accession>
<protein>
    <recommendedName>
        <fullName evidence="3">DeoR C terminal sensor domain-containing protein</fullName>
    </recommendedName>
</protein>
<dbReference type="EMBL" id="SLWV01000019">
    <property type="protein sequence ID" value="TCO72199.1"/>
    <property type="molecule type" value="Genomic_DNA"/>
</dbReference>
<comment type="caution">
    <text evidence="1">The sequence shown here is derived from an EMBL/GenBank/DDBJ whole genome shotgun (WGS) entry which is preliminary data.</text>
</comment>
<evidence type="ECO:0008006" key="3">
    <source>
        <dbReference type="Google" id="ProtNLM"/>
    </source>
</evidence>
<evidence type="ECO:0000313" key="2">
    <source>
        <dbReference type="Proteomes" id="UP000294919"/>
    </source>
</evidence>
<name>A0A4R2KN43_9FIRM</name>
<dbReference type="Proteomes" id="UP000294919">
    <property type="component" value="Unassembled WGS sequence"/>
</dbReference>
<gene>
    <name evidence="1" type="ORF">EV214_11963</name>
</gene>
<evidence type="ECO:0000313" key="1">
    <source>
        <dbReference type="EMBL" id="TCO72199.1"/>
    </source>
</evidence>
<sequence>MAADSSKFGTNVTINISPINNIDYIITNSYLNKNIANKFKKFNTKIILAED</sequence>
<organism evidence="1 2">
    <name type="scientific">Marinisporobacter balticus</name>
    <dbReference type="NCBI Taxonomy" id="2018667"/>
    <lineage>
        <taxon>Bacteria</taxon>
        <taxon>Bacillati</taxon>
        <taxon>Bacillota</taxon>
        <taxon>Clostridia</taxon>
        <taxon>Peptostreptococcales</taxon>
        <taxon>Thermotaleaceae</taxon>
        <taxon>Marinisporobacter</taxon>
    </lineage>
</organism>
<keyword evidence="2" id="KW-1185">Reference proteome</keyword>
<dbReference type="AlphaFoldDB" id="A0A4R2KN43"/>